<evidence type="ECO:0000313" key="4">
    <source>
        <dbReference type="Ensembl" id="ENSSSCP00015039496.1"/>
    </source>
</evidence>
<dbReference type="Gene3D" id="3.40.50.10490">
    <property type="entry name" value="Glucose-6-phosphate isomerase like protein, domain 1"/>
    <property type="match status" value="1"/>
</dbReference>
<feature type="region of interest" description="Disordered" evidence="3">
    <location>
        <begin position="205"/>
        <end position="240"/>
    </location>
</feature>
<name>A0A8D0PZZ8_PIG</name>
<evidence type="ECO:0000256" key="2">
    <source>
        <dbReference type="ARBA" id="ARBA00023274"/>
    </source>
</evidence>
<evidence type="ECO:0000256" key="1">
    <source>
        <dbReference type="ARBA" id="ARBA00022980"/>
    </source>
</evidence>
<organism evidence="4 5">
    <name type="scientific">Sus scrofa</name>
    <name type="common">Pig</name>
    <dbReference type="NCBI Taxonomy" id="9823"/>
    <lineage>
        <taxon>Eukaryota</taxon>
        <taxon>Metazoa</taxon>
        <taxon>Chordata</taxon>
        <taxon>Craniata</taxon>
        <taxon>Vertebrata</taxon>
        <taxon>Euteleostomi</taxon>
        <taxon>Mammalia</taxon>
        <taxon>Eutheria</taxon>
        <taxon>Laurasiatheria</taxon>
        <taxon>Artiodactyla</taxon>
        <taxon>Suina</taxon>
        <taxon>Suidae</taxon>
        <taxon>Sus</taxon>
    </lineage>
</organism>
<dbReference type="SUPFAM" id="SSF52313">
    <property type="entry name" value="Ribosomal protein S2"/>
    <property type="match status" value="1"/>
</dbReference>
<dbReference type="GO" id="GO:0006412">
    <property type="term" value="P:translation"/>
    <property type="evidence" value="ECO:0007669"/>
    <property type="project" value="InterPro"/>
</dbReference>
<evidence type="ECO:0000313" key="5">
    <source>
        <dbReference type="Proteomes" id="UP000694726"/>
    </source>
</evidence>
<sequence length="240" mass="26625">ISKPLRLWFPEQHLLDFLSAGSVPGLGNLQMPLEQPLKKKKSYIIYIILLSEVWECFLLSPFNVLKVSNKSDCSIVSFRSSNQRTSLKYSSGSSAGPGPGRATAGTPDFSVSSAYKLPRFRVISYIKCQHNPLFTNSSLFNIPIVKMINTNTKKILKISVPENSQSSPAWGCGMWKMSSRTFGVKGQLSRGHSWPGVPDYYKQDTPSCSENKGQVIPERPKKKEKFNGSTCTPTPQLTAT</sequence>
<accession>A0A8D0PZZ8</accession>
<keyword evidence="2" id="KW-0687">Ribonucleoprotein</keyword>
<feature type="region of interest" description="Disordered" evidence="3">
    <location>
        <begin position="86"/>
        <end position="105"/>
    </location>
</feature>
<dbReference type="GO" id="GO:0003735">
    <property type="term" value="F:structural constituent of ribosome"/>
    <property type="evidence" value="ECO:0007669"/>
    <property type="project" value="InterPro"/>
</dbReference>
<dbReference type="InterPro" id="IPR005707">
    <property type="entry name" value="Ribosomal_uS2_euk/arc"/>
</dbReference>
<reference evidence="4" key="1">
    <citation type="submission" date="2025-08" db="UniProtKB">
        <authorList>
            <consortium name="Ensembl"/>
        </authorList>
    </citation>
    <scope>IDENTIFICATION</scope>
</reference>
<feature type="compositionally biased region" description="Polar residues" evidence="3">
    <location>
        <begin position="227"/>
        <end position="240"/>
    </location>
</feature>
<dbReference type="Ensembl" id="ENSSSCT00015096129.1">
    <property type="protein sequence ID" value="ENSSSCP00015039496.1"/>
    <property type="gene ID" value="ENSSSCG00015071241.1"/>
</dbReference>
<dbReference type="Proteomes" id="UP000694726">
    <property type="component" value="Unplaced"/>
</dbReference>
<evidence type="ECO:0000256" key="3">
    <source>
        <dbReference type="SAM" id="MobiDB-lite"/>
    </source>
</evidence>
<dbReference type="InterPro" id="IPR023591">
    <property type="entry name" value="Ribosomal_uS2_flav_dom_sf"/>
</dbReference>
<feature type="compositionally biased region" description="Low complexity" evidence="3">
    <location>
        <begin position="90"/>
        <end position="105"/>
    </location>
</feature>
<dbReference type="PANTHER" id="PTHR11489">
    <property type="entry name" value="40S RIBOSOMAL PROTEIN SA"/>
    <property type="match status" value="1"/>
</dbReference>
<dbReference type="AlphaFoldDB" id="A0A8D0PZZ8"/>
<dbReference type="GO" id="GO:0015935">
    <property type="term" value="C:small ribosomal subunit"/>
    <property type="evidence" value="ECO:0007669"/>
    <property type="project" value="InterPro"/>
</dbReference>
<proteinExistence type="predicted"/>
<protein>
    <submittedName>
        <fullName evidence="4">Uncharacterized protein</fullName>
    </submittedName>
</protein>
<keyword evidence="1" id="KW-0689">Ribosomal protein</keyword>